<dbReference type="Gene3D" id="3.30.470.20">
    <property type="entry name" value="ATP-grasp fold, B domain"/>
    <property type="match status" value="1"/>
</dbReference>
<dbReference type="OrthoDB" id="9803907at2"/>
<comment type="caution">
    <text evidence="3">The sequence shown here is derived from an EMBL/GenBank/DDBJ whole genome shotgun (WGS) entry which is preliminary data.</text>
</comment>
<keyword evidence="1" id="KW-0547">Nucleotide-binding</keyword>
<accession>A0A5D0HKA4</accession>
<name>A0A5D0HKA4_9FLAO</name>
<dbReference type="Gene3D" id="3.40.50.20">
    <property type="match status" value="1"/>
</dbReference>
<evidence type="ECO:0000259" key="2">
    <source>
        <dbReference type="PROSITE" id="PS50975"/>
    </source>
</evidence>
<protein>
    <submittedName>
        <fullName evidence="3">ATP-grasp domain-containing protein</fullName>
    </submittedName>
</protein>
<feature type="domain" description="ATP-grasp" evidence="2">
    <location>
        <begin position="123"/>
        <end position="305"/>
    </location>
</feature>
<dbReference type="PROSITE" id="PS50975">
    <property type="entry name" value="ATP_GRASP"/>
    <property type="match status" value="1"/>
</dbReference>
<evidence type="ECO:0000256" key="1">
    <source>
        <dbReference type="PROSITE-ProRule" id="PRU00409"/>
    </source>
</evidence>
<dbReference type="Gene3D" id="3.30.1490.20">
    <property type="entry name" value="ATP-grasp fold, A domain"/>
    <property type="match status" value="1"/>
</dbReference>
<dbReference type="GO" id="GO:0005524">
    <property type="term" value="F:ATP binding"/>
    <property type="evidence" value="ECO:0007669"/>
    <property type="project" value="UniProtKB-UniRule"/>
</dbReference>
<dbReference type="Pfam" id="PF02655">
    <property type="entry name" value="ATP-grasp_3"/>
    <property type="match status" value="1"/>
</dbReference>
<sequence length="375" mass="43850">MNNKKIKILIPDAESYILEYVLNSFRKIKNVEIHIITFDRYNFMKFSKYVKKCFFHEESYNEKWLEVLDTYVQENEIDVILPILEKGIRFLIENRHHLKTSNKLITLPSLQNFNAATNKELLQNHLEKENIPCPKSFVFSNNDGYEGVKELKFPVIAKPVEGYGGGRGIKVFNSISNIKQYLEENAFKCNVIFQEFIEGYDITVNVLCENGNVVANTIQKGVEFENGKLTYQVGFNFVEDINLLNLTKQLMKSLNWQGVANIDFRYDEKEKEFKVIEINPRYWYNTDASAFVGVCFPYLNCLLFLNVGFDTPRANLIYYLNFKGLIKKVKSNPLVLFNIGFLKNHTPFFGAVKDFAPIVYKFIWRTKNILVKRFN</sequence>
<dbReference type="EMBL" id="VSDQ01000718">
    <property type="protein sequence ID" value="TYA71824.1"/>
    <property type="molecule type" value="Genomic_DNA"/>
</dbReference>
<organism evidence="3 4">
    <name type="scientific">Seonamhaeicola marinus</name>
    <dbReference type="NCBI Taxonomy" id="1912246"/>
    <lineage>
        <taxon>Bacteria</taxon>
        <taxon>Pseudomonadati</taxon>
        <taxon>Bacteroidota</taxon>
        <taxon>Flavobacteriia</taxon>
        <taxon>Flavobacteriales</taxon>
        <taxon>Flavobacteriaceae</taxon>
    </lineage>
</organism>
<dbReference type="AlphaFoldDB" id="A0A5D0HKA4"/>
<keyword evidence="1" id="KW-0067">ATP-binding</keyword>
<dbReference type="Proteomes" id="UP000323930">
    <property type="component" value="Unassembled WGS sequence"/>
</dbReference>
<proteinExistence type="predicted"/>
<reference evidence="3 4" key="1">
    <citation type="submission" date="2019-08" db="EMBL/GenBank/DDBJ databases">
        <title>Seonamhaeicola sediminis sp. nov., isolated from marine sediment.</title>
        <authorList>
            <person name="Cao W.R."/>
        </authorList>
    </citation>
    <scope>NUCLEOTIDE SEQUENCE [LARGE SCALE GENOMIC DNA]</scope>
    <source>
        <strain evidence="3 4">B011</strain>
    </source>
</reference>
<dbReference type="GO" id="GO:0046872">
    <property type="term" value="F:metal ion binding"/>
    <property type="evidence" value="ECO:0007669"/>
    <property type="project" value="InterPro"/>
</dbReference>
<evidence type="ECO:0000313" key="3">
    <source>
        <dbReference type="EMBL" id="TYA71824.1"/>
    </source>
</evidence>
<dbReference type="RefSeq" id="WP_148544811.1">
    <property type="nucleotide sequence ID" value="NZ_VSDQ01000718.1"/>
</dbReference>
<evidence type="ECO:0000313" key="4">
    <source>
        <dbReference type="Proteomes" id="UP000323930"/>
    </source>
</evidence>
<gene>
    <name evidence="3" type="ORF">FUA24_19935</name>
</gene>
<dbReference type="InterPro" id="IPR003806">
    <property type="entry name" value="ATP-grasp_PylC-type"/>
</dbReference>
<dbReference type="InterPro" id="IPR013815">
    <property type="entry name" value="ATP_grasp_subdomain_1"/>
</dbReference>
<dbReference type="SUPFAM" id="SSF56059">
    <property type="entry name" value="Glutathione synthetase ATP-binding domain-like"/>
    <property type="match status" value="1"/>
</dbReference>
<keyword evidence="4" id="KW-1185">Reference proteome</keyword>
<dbReference type="GO" id="GO:0008716">
    <property type="term" value="F:D-alanine-D-alanine ligase activity"/>
    <property type="evidence" value="ECO:0007669"/>
    <property type="project" value="TreeGrafter"/>
</dbReference>
<dbReference type="InterPro" id="IPR011761">
    <property type="entry name" value="ATP-grasp"/>
</dbReference>
<dbReference type="PANTHER" id="PTHR23132">
    <property type="entry name" value="D-ALANINE--D-ALANINE LIGASE"/>
    <property type="match status" value="1"/>
</dbReference>
<dbReference type="PANTHER" id="PTHR23132:SF14">
    <property type="entry name" value="ATP-GRASP DOMAIN-CONTAINING PROTEIN"/>
    <property type="match status" value="1"/>
</dbReference>